<organism evidence="3 4">
    <name type="scientific">Microdochium bolleyi</name>
    <dbReference type="NCBI Taxonomy" id="196109"/>
    <lineage>
        <taxon>Eukaryota</taxon>
        <taxon>Fungi</taxon>
        <taxon>Dikarya</taxon>
        <taxon>Ascomycota</taxon>
        <taxon>Pezizomycotina</taxon>
        <taxon>Sordariomycetes</taxon>
        <taxon>Xylariomycetidae</taxon>
        <taxon>Xylariales</taxon>
        <taxon>Microdochiaceae</taxon>
        <taxon>Microdochium</taxon>
    </lineage>
</organism>
<dbReference type="GO" id="GO:0005737">
    <property type="term" value="C:cytoplasm"/>
    <property type="evidence" value="ECO:0007669"/>
    <property type="project" value="TreeGrafter"/>
</dbReference>
<dbReference type="Gene3D" id="1.10.510.10">
    <property type="entry name" value="Transferase(Phosphotransferase) domain 1"/>
    <property type="match status" value="1"/>
</dbReference>
<dbReference type="AlphaFoldDB" id="A0A136IS73"/>
<reference evidence="4" key="1">
    <citation type="submission" date="2016-02" db="EMBL/GenBank/DDBJ databases">
        <title>Draft genome sequence of Microdochium bolleyi, a fungal endophyte of beachgrass.</title>
        <authorList>
            <consortium name="DOE Joint Genome Institute"/>
            <person name="David A.S."/>
            <person name="May G."/>
            <person name="Haridas S."/>
            <person name="Lim J."/>
            <person name="Wang M."/>
            <person name="Labutti K."/>
            <person name="Lipzen A."/>
            <person name="Barry K."/>
            <person name="Grigoriev I.V."/>
        </authorList>
    </citation>
    <scope>NUCLEOTIDE SEQUENCE [LARGE SCALE GENOMIC DNA]</scope>
    <source>
        <strain evidence="4">J235TASD1</strain>
    </source>
</reference>
<feature type="compositionally biased region" description="Low complexity" evidence="1">
    <location>
        <begin position="710"/>
        <end position="733"/>
    </location>
</feature>
<keyword evidence="4" id="KW-1185">Reference proteome</keyword>
<dbReference type="SUPFAM" id="SSF56112">
    <property type="entry name" value="Protein kinase-like (PK-like)"/>
    <property type="match status" value="1"/>
</dbReference>
<dbReference type="PANTHER" id="PTHR12984:SF3">
    <property type="entry name" value="N-TERMINAL KINASE-LIKE PROTEIN"/>
    <property type="match status" value="1"/>
</dbReference>
<dbReference type="EMBL" id="KQ964261">
    <property type="protein sequence ID" value="KXJ87728.1"/>
    <property type="molecule type" value="Genomic_DNA"/>
</dbReference>
<feature type="compositionally biased region" description="Acidic residues" evidence="1">
    <location>
        <begin position="813"/>
        <end position="823"/>
    </location>
</feature>
<feature type="compositionally biased region" description="Basic and acidic residues" evidence="1">
    <location>
        <begin position="803"/>
        <end position="812"/>
    </location>
</feature>
<sequence>MNFLKSAVASAIERGPPFPYNFGDKVDVDASIWTLYNGTRREDGSDCSIFSFDCVASKSRLPLAKNALKKLRTMRHPGVIKVLDAVETDTYIYIATERLVPLRWHVKRKSLSPETIKWGLHSVARTVKFINDEGSSIHGSLRAASIYTSESGEWKLSGFEVLSNVKDDDAVIYTYGSLVPDSGRYTAPEIARSGWDAIKKSPHTAVDSYNFGTLIYEVFNGDFSGPDQAGQTKSIPPTMHASYKRLVNANPKARITVKAFLELGQRAGSFFDSSLIKLTEGIDNLGVKTEEERAEFLDDLDQVEDDFPEDFFKMKVLPELLKSVEYGGGGPKALGVVIKISTKLTNDDFETRVQPVIIRLFGNPDRAIRVCLLDSLPLMIDRLPQKVVNDKIFPQLVSGFTDVAPVVREQTLKSVLVVIGKLSDRTVNGELLKYLAKTANDEQPGIRTNTTICLGKIAKNLSTSTRSKVLIAAFSRSLRDPFVHARNAALMALAATSEHFSDEDCAAKLLPAICPSLLDKEKLVRDQAGKALDVYLAKIRKAAAKMPDTVLAPAAANATSEPAGPRMSTPQPSQAASWAGWAISSFTNQISAAAGQMEQNAAAAAAASNGTSAPSSTPASPSLAAGGGKPSMSASASASASALHRQAIRSPQPSSLSLASPPPGSVDDYFKDPAAEDDAYDDQDAADFGDAWGDMGDMDDDGGVSTPNGTSTSTSKTTKSAAMKKSTTTTTSSIGAAGVDDGSEPDFAGWLAAQSQKNKAGGGGKKPLPKGLSGKASTSTSTLGAKKTAGGGASAKPKPVVAKKIDMKPKDTGDDDDGWGDGW</sequence>
<gene>
    <name evidence="3" type="ORF">Micbo1qcDRAFT_167299</name>
</gene>
<dbReference type="Pfam" id="PF00069">
    <property type="entry name" value="Pkinase"/>
    <property type="match status" value="1"/>
</dbReference>
<feature type="compositionally biased region" description="Low complexity" evidence="1">
    <location>
        <begin position="608"/>
        <end position="642"/>
    </location>
</feature>
<dbReference type="PROSITE" id="PS50011">
    <property type="entry name" value="PROTEIN_KINASE_DOM"/>
    <property type="match status" value="1"/>
</dbReference>
<protein>
    <submittedName>
        <fullName evidence="3">Armadillo-type protein</fullName>
    </submittedName>
</protein>
<evidence type="ECO:0000256" key="1">
    <source>
        <dbReference type="SAM" id="MobiDB-lite"/>
    </source>
</evidence>
<dbReference type="InterPro" id="IPR016024">
    <property type="entry name" value="ARM-type_fold"/>
</dbReference>
<feature type="domain" description="Protein kinase" evidence="2">
    <location>
        <begin position="1"/>
        <end position="312"/>
    </location>
</feature>
<feature type="compositionally biased region" description="Low complexity" evidence="1">
    <location>
        <begin position="555"/>
        <end position="565"/>
    </location>
</feature>
<dbReference type="STRING" id="196109.A0A136IS73"/>
<feature type="region of interest" description="Disordered" evidence="1">
    <location>
        <begin position="608"/>
        <end position="823"/>
    </location>
</feature>
<proteinExistence type="predicted"/>
<dbReference type="Gene3D" id="3.30.200.20">
    <property type="entry name" value="Phosphorylase Kinase, domain 1"/>
    <property type="match status" value="1"/>
</dbReference>
<evidence type="ECO:0000313" key="3">
    <source>
        <dbReference type="EMBL" id="KXJ87728.1"/>
    </source>
</evidence>
<dbReference type="InterPro" id="IPR000719">
    <property type="entry name" value="Prot_kinase_dom"/>
</dbReference>
<dbReference type="SUPFAM" id="SSF48371">
    <property type="entry name" value="ARM repeat"/>
    <property type="match status" value="1"/>
</dbReference>
<feature type="compositionally biased region" description="Low complexity" evidence="1">
    <location>
        <begin position="784"/>
        <end position="802"/>
    </location>
</feature>
<dbReference type="GO" id="GO:0004672">
    <property type="term" value="F:protein kinase activity"/>
    <property type="evidence" value="ECO:0007669"/>
    <property type="project" value="InterPro"/>
</dbReference>
<feature type="region of interest" description="Disordered" evidence="1">
    <location>
        <begin position="555"/>
        <end position="574"/>
    </location>
</feature>
<evidence type="ECO:0000259" key="2">
    <source>
        <dbReference type="PROSITE" id="PS50011"/>
    </source>
</evidence>
<dbReference type="InParanoid" id="A0A136IS73"/>
<dbReference type="InterPro" id="IPR051177">
    <property type="entry name" value="CIK-Related_Protein"/>
</dbReference>
<feature type="compositionally biased region" description="Low complexity" evidence="1">
    <location>
        <begin position="650"/>
        <end position="659"/>
    </location>
</feature>
<dbReference type="InterPro" id="IPR011989">
    <property type="entry name" value="ARM-like"/>
</dbReference>
<dbReference type="InterPro" id="IPR011009">
    <property type="entry name" value="Kinase-like_dom_sf"/>
</dbReference>
<feature type="compositionally biased region" description="Acidic residues" evidence="1">
    <location>
        <begin position="675"/>
        <end position="687"/>
    </location>
</feature>
<accession>A0A136IS73</accession>
<dbReference type="Gene3D" id="1.25.10.10">
    <property type="entry name" value="Leucine-rich Repeat Variant"/>
    <property type="match status" value="1"/>
</dbReference>
<evidence type="ECO:0000313" key="4">
    <source>
        <dbReference type="Proteomes" id="UP000070501"/>
    </source>
</evidence>
<dbReference type="PANTHER" id="PTHR12984">
    <property type="entry name" value="SCY1-RELATED S/T PROTEIN KINASE-LIKE"/>
    <property type="match status" value="1"/>
</dbReference>
<dbReference type="Proteomes" id="UP000070501">
    <property type="component" value="Unassembled WGS sequence"/>
</dbReference>
<dbReference type="GO" id="GO:0005524">
    <property type="term" value="F:ATP binding"/>
    <property type="evidence" value="ECO:0007669"/>
    <property type="project" value="InterPro"/>
</dbReference>
<dbReference type="OrthoDB" id="447103at2759"/>
<dbReference type="GO" id="GO:0006409">
    <property type="term" value="P:tRNA export from nucleus"/>
    <property type="evidence" value="ECO:0007669"/>
    <property type="project" value="TreeGrafter"/>
</dbReference>
<name>A0A136IS73_9PEZI</name>